<evidence type="ECO:0000256" key="1">
    <source>
        <dbReference type="SAM" id="Coils"/>
    </source>
</evidence>
<reference evidence="4" key="3">
    <citation type="submission" date="2015-02" db="UniProtKB">
        <authorList>
            <consortium name="EnsemblProtists"/>
        </authorList>
    </citation>
    <scope>IDENTIFICATION</scope>
    <source>
        <strain evidence="4">DAOM BR144</strain>
    </source>
</reference>
<organism evidence="4 5">
    <name type="scientific">Globisporangium ultimum (strain ATCC 200006 / CBS 805.95 / DAOM BR144)</name>
    <name type="common">Pythium ultimum</name>
    <dbReference type="NCBI Taxonomy" id="431595"/>
    <lineage>
        <taxon>Eukaryota</taxon>
        <taxon>Sar</taxon>
        <taxon>Stramenopiles</taxon>
        <taxon>Oomycota</taxon>
        <taxon>Peronosporomycetes</taxon>
        <taxon>Pythiales</taxon>
        <taxon>Pythiaceae</taxon>
        <taxon>Globisporangium</taxon>
    </lineage>
</organism>
<dbReference type="AlphaFoldDB" id="K3WCX8"/>
<keyword evidence="3" id="KW-1133">Transmembrane helix</keyword>
<evidence type="ECO:0000313" key="4">
    <source>
        <dbReference type="EnsemblProtists" id="PYU1_T002819"/>
    </source>
</evidence>
<proteinExistence type="predicted"/>
<feature type="transmembrane region" description="Helical" evidence="3">
    <location>
        <begin position="253"/>
        <end position="274"/>
    </location>
</feature>
<feature type="compositionally biased region" description="Acidic residues" evidence="2">
    <location>
        <begin position="32"/>
        <end position="55"/>
    </location>
</feature>
<keyword evidence="5" id="KW-1185">Reference proteome</keyword>
<dbReference type="eggNOG" id="ENOG502RUVG">
    <property type="taxonomic scope" value="Eukaryota"/>
</dbReference>
<dbReference type="HOGENOM" id="CLU_077045_0_0_1"/>
<evidence type="ECO:0000256" key="3">
    <source>
        <dbReference type="SAM" id="Phobius"/>
    </source>
</evidence>
<reference evidence="5" key="2">
    <citation type="submission" date="2010-04" db="EMBL/GenBank/DDBJ databases">
        <authorList>
            <person name="Buell R."/>
            <person name="Hamilton J."/>
            <person name="Hostetler J."/>
        </authorList>
    </citation>
    <scope>NUCLEOTIDE SEQUENCE [LARGE SCALE GENOMIC DNA]</scope>
    <source>
        <strain evidence="5">DAOM:BR144</strain>
    </source>
</reference>
<keyword evidence="1" id="KW-0175">Coiled coil</keyword>
<protein>
    <submittedName>
        <fullName evidence="4">Uncharacterized protein</fullName>
    </submittedName>
</protein>
<name>K3WCX8_GLOUD</name>
<dbReference type="STRING" id="431595.K3WCX8"/>
<reference evidence="5" key="1">
    <citation type="journal article" date="2010" name="Genome Biol.">
        <title>Genome sequence of the necrotrophic plant pathogen Pythium ultimum reveals original pathogenicity mechanisms and effector repertoire.</title>
        <authorList>
            <person name="Levesque C.A."/>
            <person name="Brouwer H."/>
            <person name="Cano L."/>
            <person name="Hamilton J.P."/>
            <person name="Holt C."/>
            <person name="Huitema E."/>
            <person name="Raffaele S."/>
            <person name="Robideau G.P."/>
            <person name="Thines M."/>
            <person name="Win J."/>
            <person name="Zerillo M.M."/>
            <person name="Beakes G.W."/>
            <person name="Boore J.L."/>
            <person name="Busam D."/>
            <person name="Dumas B."/>
            <person name="Ferriera S."/>
            <person name="Fuerstenberg S.I."/>
            <person name="Gachon C.M."/>
            <person name="Gaulin E."/>
            <person name="Govers F."/>
            <person name="Grenville-Briggs L."/>
            <person name="Horner N."/>
            <person name="Hostetler J."/>
            <person name="Jiang R.H."/>
            <person name="Johnson J."/>
            <person name="Krajaejun T."/>
            <person name="Lin H."/>
            <person name="Meijer H.J."/>
            <person name="Moore B."/>
            <person name="Morris P."/>
            <person name="Phuntmart V."/>
            <person name="Puiu D."/>
            <person name="Shetty J."/>
            <person name="Stajich J.E."/>
            <person name="Tripathy S."/>
            <person name="Wawra S."/>
            <person name="van West P."/>
            <person name="Whitty B.R."/>
            <person name="Coutinho P.M."/>
            <person name="Henrissat B."/>
            <person name="Martin F."/>
            <person name="Thomas P.D."/>
            <person name="Tyler B.M."/>
            <person name="De Vries R.P."/>
            <person name="Kamoun S."/>
            <person name="Yandell M."/>
            <person name="Tisserat N."/>
            <person name="Buell C.R."/>
        </authorList>
    </citation>
    <scope>NUCLEOTIDE SEQUENCE</scope>
    <source>
        <strain evidence="5">DAOM:BR144</strain>
    </source>
</reference>
<feature type="region of interest" description="Disordered" evidence="2">
    <location>
        <begin position="30"/>
        <end position="66"/>
    </location>
</feature>
<keyword evidence="3" id="KW-0812">Transmembrane</keyword>
<dbReference type="EMBL" id="GL376628">
    <property type="status" value="NOT_ANNOTATED_CDS"/>
    <property type="molecule type" value="Genomic_DNA"/>
</dbReference>
<sequence length="290" mass="33016">MRNSLPDLDAIEHSVTKQLSALDAWANLKDGEDVDDDWPLDDENDDLKNDGDDDPGGASGHGIELDGFLSHQPQYEQSIVAKKLQLYEKQLQNRNKQIEKLQQIQIEARDRIATLQSELEASREKLLAAQEEWEDEKAMIIRFRGGGNGDSSGMMSLNLQQSGFAARNGDRLKELELQKQREMRRQMLNGAADAQEQLDGDMDLSGMMTSRGRFSVTLKKIRAFVRRKLYPFDTDVRQIEARFGYSVASYFKFFRWIIMSFIAISIPCLVLLILHTLYMVTQASANTLGY</sequence>
<evidence type="ECO:0000256" key="2">
    <source>
        <dbReference type="SAM" id="MobiDB-lite"/>
    </source>
</evidence>
<feature type="coiled-coil region" evidence="1">
    <location>
        <begin position="81"/>
        <end position="136"/>
    </location>
</feature>
<dbReference type="OMA" id="WPLDDEN"/>
<accession>K3WCX8</accession>
<dbReference type="Proteomes" id="UP000019132">
    <property type="component" value="Unassembled WGS sequence"/>
</dbReference>
<dbReference type="VEuPathDB" id="FungiDB:PYU1_G002816"/>
<dbReference type="InParanoid" id="K3WCX8"/>
<evidence type="ECO:0000313" key="5">
    <source>
        <dbReference type="Proteomes" id="UP000019132"/>
    </source>
</evidence>
<dbReference type="EnsemblProtists" id="PYU1_T002819">
    <property type="protein sequence ID" value="PYU1_T002819"/>
    <property type="gene ID" value="PYU1_G002816"/>
</dbReference>
<keyword evidence="3" id="KW-0472">Membrane</keyword>